<organism evidence="1 2">
    <name type="scientific">Eretmocerus hayati</name>
    <dbReference type="NCBI Taxonomy" id="131215"/>
    <lineage>
        <taxon>Eukaryota</taxon>
        <taxon>Metazoa</taxon>
        <taxon>Ecdysozoa</taxon>
        <taxon>Arthropoda</taxon>
        <taxon>Hexapoda</taxon>
        <taxon>Insecta</taxon>
        <taxon>Pterygota</taxon>
        <taxon>Neoptera</taxon>
        <taxon>Endopterygota</taxon>
        <taxon>Hymenoptera</taxon>
        <taxon>Apocrita</taxon>
        <taxon>Proctotrupomorpha</taxon>
        <taxon>Chalcidoidea</taxon>
        <taxon>Aphelinidae</taxon>
        <taxon>Aphelininae</taxon>
        <taxon>Eretmocerus</taxon>
    </lineage>
</organism>
<accession>A0ACC2NRW4</accession>
<reference evidence="1" key="1">
    <citation type="submission" date="2023-04" db="EMBL/GenBank/DDBJ databases">
        <title>A chromosome-level genome assembly of the parasitoid wasp Eretmocerus hayati.</title>
        <authorList>
            <person name="Zhong Y."/>
            <person name="Liu S."/>
            <person name="Liu Y."/>
        </authorList>
    </citation>
    <scope>NUCLEOTIDE SEQUENCE</scope>
    <source>
        <strain evidence="1">ZJU_SS_LIU_2023</strain>
    </source>
</reference>
<sequence length="206" mass="23142">MAMGSTPATQRTPESEAGSFECFQNYTAPEVFVQGLAGIVDQQDVESMIRAQKQMLQRFEKTNEMLTNCNQLSINRLKSAGSEFKKHTALLVEMKKDLDYIFKKVKILRTKLNQQHPQAYSEAVKETIGEEMLEEDADYTCKEIHDSKQLQKGIPAEKGTDSKEQSKGGQLPKVRKDGIKRADSSSTETENDDNKQDSTSYSSDTS</sequence>
<dbReference type="EMBL" id="CM056743">
    <property type="protein sequence ID" value="KAJ8673346.1"/>
    <property type="molecule type" value="Genomic_DNA"/>
</dbReference>
<gene>
    <name evidence="1" type="ORF">QAD02_004608</name>
</gene>
<evidence type="ECO:0000313" key="1">
    <source>
        <dbReference type="EMBL" id="KAJ8673346.1"/>
    </source>
</evidence>
<protein>
    <submittedName>
        <fullName evidence="1">Uncharacterized protein</fullName>
    </submittedName>
</protein>
<keyword evidence="2" id="KW-1185">Reference proteome</keyword>
<comment type="caution">
    <text evidence="1">The sequence shown here is derived from an EMBL/GenBank/DDBJ whole genome shotgun (WGS) entry which is preliminary data.</text>
</comment>
<evidence type="ECO:0000313" key="2">
    <source>
        <dbReference type="Proteomes" id="UP001239111"/>
    </source>
</evidence>
<proteinExistence type="predicted"/>
<name>A0ACC2NRW4_9HYME</name>
<dbReference type="Proteomes" id="UP001239111">
    <property type="component" value="Chromosome 3"/>
</dbReference>